<dbReference type="SMART" id="SM00220">
    <property type="entry name" value="S_TKc"/>
    <property type="match status" value="1"/>
</dbReference>
<keyword evidence="8" id="KW-1133">Transmembrane helix</keyword>
<dbReference type="PROSITE" id="PS50011">
    <property type="entry name" value="PROTEIN_KINASE_DOM"/>
    <property type="match status" value="1"/>
</dbReference>
<keyword evidence="12" id="KW-1185">Reference proteome</keyword>
<keyword evidence="5 6" id="KW-0067">ATP-binding</keyword>
<gene>
    <name evidence="11" type="ORF">Tco_0875148</name>
</gene>
<feature type="signal peptide" evidence="9">
    <location>
        <begin position="1"/>
        <end position="27"/>
    </location>
</feature>
<feature type="binding site" evidence="6">
    <location>
        <position position="354"/>
    </location>
    <ligand>
        <name>ATP</name>
        <dbReference type="ChEBI" id="CHEBI:30616"/>
    </ligand>
</feature>
<feature type="domain" description="Protein kinase" evidence="10">
    <location>
        <begin position="326"/>
        <end position="602"/>
    </location>
</feature>
<feature type="region of interest" description="Disordered" evidence="7">
    <location>
        <begin position="221"/>
        <end position="241"/>
    </location>
</feature>
<feature type="transmembrane region" description="Helical" evidence="8">
    <location>
        <begin position="257"/>
        <end position="280"/>
    </location>
</feature>
<evidence type="ECO:0000256" key="1">
    <source>
        <dbReference type="ARBA" id="ARBA00022527"/>
    </source>
</evidence>
<dbReference type="EMBL" id="BQNB010013474">
    <property type="protein sequence ID" value="GJT16442.1"/>
    <property type="molecule type" value="Genomic_DNA"/>
</dbReference>
<dbReference type="PROSITE" id="PS00108">
    <property type="entry name" value="PROTEIN_KINASE_ST"/>
    <property type="match status" value="1"/>
</dbReference>
<dbReference type="SUPFAM" id="SSF56112">
    <property type="entry name" value="Protein kinase-like (PK-like)"/>
    <property type="match status" value="1"/>
</dbReference>
<feature type="chain" id="PRO_5047164906" evidence="9">
    <location>
        <begin position="28"/>
        <end position="661"/>
    </location>
</feature>
<keyword evidence="4" id="KW-0418">Kinase</keyword>
<dbReference type="Gene3D" id="1.10.510.10">
    <property type="entry name" value="Transferase(Phosphotransferase) domain 1"/>
    <property type="match status" value="1"/>
</dbReference>
<protein>
    <submittedName>
        <fullName evidence="11">Probable receptor-like protein kinase</fullName>
    </submittedName>
</protein>
<reference evidence="11" key="1">
    <citation type="journal article" date="2022" name="Int. J. Mol. Sci.">
        <title>Draft Genome of Tanacetum Coccineum: Genomic Comparison of Closely Related Tanacetum-Family Plants.</title>
        <authorList>
            <person name="Yamashiro T."/>
            <person name="Shiraishi A."/>
            <person name="Nakayama K."/>
            <person name="Satake H."/>
        </authorList>
    </citation>
    <scope>NUCLEOTIDE SEQUENCE</scope>
</reference>
<dbReference type="PROSITE" id="PS51257">
    <property type="entry name" value="PROKAR_LIPOPROTEIN"/>
    <property type="match status" value="1"/>
</dbReference>
<organism evidence="11 12">
    <name type="scientific">Tanacetum coccineum</name>
    <dbReference type="NCBI Taxonomy" id="301880"/>
    <lineage>
        <taxon>Eukaryota</taxon>
        <taxon>Viridiplantae</taxon>
        <taxon>Streptophyta</taxon>
        <taxon>Embryophyta</taxon>
        <taxon>Tracheophyta</taxon>
        <taxon>Spermatophyta</taxon>
        <taxon>Magnoliopsida</taxon>
        <taxon>eudicotyledons</taxon>
        <taxon>Gunneridae</taxon>
        <taxon>Pentapetalae</taxon>
        <taxon>asterids</taxon>
        <taxon>campanulids</taxon>
        <taxon>Asterales</taxon>
        <taxon>Asteraceae</taxon>
        <taxon>Asteroideae</taxon>
        <taxon>Anthemideae</taxon>
        <taxon>Anthemidinae</taxon>
        <taxon>Tanacetum</taxon>
    </lineage>
</organism>
<sequence>MSNRSIFILFLPSLLLVAKMRFSAAAAASSSSAGCPLDITGSNITRAAVICSDTEARASCCRFINALVAVSIARYANTTNNLGVSPELSDVCLQTISETLVLRGMTRNATAFCGFGTKISVNYECLGKTTVDQMQQSPKFSNVTLNCRAPLGEGRCKKCLNAGILHLRNLVGAGDNTTLSTCRDATFVAVASRVDNVSAIQIADCFFGVHGLSNTAAGSLPPTFSPESAPSPSAADGPSQLSLTVPDIRHHSYHLSLVPGLGIAVTAVAAMLVVLMVFLIRRKNRELDGHDKTSMKAISQPAKKFQEGPSCMFKKFTYKETKKATNNFGTVIGEGGFGTVFRAQFSDGSTLAVKRMNKVSDQAVEEFCREIELLARLHHRHLVALKGFCIEKHERFLMYEYMANGSLKDHIHTPGVPPLSWQTRIQIAIDVANALEYLHFYCDPPLCHRDIKSSNILLDENFIGKVADFGLAYASKDGSICFEPVNTEIRGTPGYMDPEYVVTQELTEKSDIYSYGVVLLELITSRRAIHDNRNLVEACQSLLTSASRHRELVDPAIGDSFDLEQLQTVVTVIKWCTQREGRARPSIKQVLRLLYECADPMYDGFIEAVEDERGRTSKGRMHRRDSNFQSWDGRGLASSSSTSRSYCSRSFLLETGSPQSP</sequence>
<proteinExistence type="predicted"/>
<name>A0ABQ5BRG5_9ASTR</name>
<reference evidence="11" key="2">
    <citation type="submission" date="2022-01" db="EMBL/GenBank/DDBJ databases">
        <authorList>
            <person name="Yamashiro T."/>
            <person name="Shiraishi A."/>
            <person name="Satake H."/>
            <person name="Nakayama K."/>
        </authorList>
    </citation>
    <scope>NUCLEOTIDE SEQUENCE</scope>
</reference>
<accession>A0ABQ5BRG5</accession>
<evidence type="ECO:0000256" key="7">
    <source>
        <dbReference type="SAM" id="MobiDB-lite"/>
    </source>
</evidence>
<evidence type="ECO:0000313" key="11">
    <source>
        <dbReference type="EMBL" id="GJT16442.1"/>
    </source>
</evidence>
<dbReference type="InterPro" id="IPR043891">
    <property type="entry name" value="SPARK"/>
</dbReference>
<dbReference type="PANTHER" id="PTHR47989:SF36">
    <property type="entry name" value="PROTEIN KINASE DOMAIN-CONTAINING PROTEIN"/>
    <property type="match status" value="1"/>
</dbReference>
<evidence type="ECO:0000256" key="6">
    <source>
        <dbReference type="PROSITE-ProRule" id="PRU10141"/>
    </source>
</evidence>
<evidence type="ECO:0000313" key="12">
    <source>
        <dbReference type="Proteomes" id="UP001151760"/>
    </source>
</evidence>
<evidence type="ECO:0000256" key="5">
    <source>
        <dbReference type="ARBA" id="ARBA00022840"/>
    </source>
</evidence>
<dbReference type="CDD" id="cd14066">
    <property type="entry name" value="STKc_IRAK"/>
    <property type="match status" value="1"/>
</dbReference>
<keyword evidence="1" id="KW-0723">Serine/threonine-protein kinase</keyword>
<keyword evidence="8" id="KW-0812">Transmembrane</keyword>
<feature type="compositionally biased region" description="Low complexity" evidence="7">
    <location>
        <begin position="221"/>
        <end position="239"/>
    </location>
</feature>
<dbReference type="Pfam" id="PF00069">
    <property type="entry name" value="Pkinase"/>
    <property type="match status" value="1"/>
</dbReference>
<evidence type="ECO:0000256" key="8">
    <source>
        <dbReference type="SAM" id="Phobius"/>
    </source>
</evidence>
<keyword evidence="2" id="KW-0808">Transferase</keyword>
<comment type="caution">
    <text evidence="11">The sequence shown here is derived from an EMBL/GenBank/DDBJ whole genome shotgun (WGS) entry which is preliminary data.</text>
</comment>
<dbReference type="Proteomes" id="UP001151760">
    <property type="component" value="Unassembled WGS sequence"/>
</dbReference>
<keyword evidence="3 6" id="KW-0547">Nucleotide-binding</keyword>
<evidence type="ECO:0000256" key="3">
    <source>
        <dbReference type="ARBA" id="ARBA00022741"/>
    </source>
</evidence>
<dbReference type="InterPro" id="IPR017441">
    <property type="entry name" value="Protein_kinase_ATP_BS"/>
</dbReference>
<dbReference type="Pfam" id="PF19160">
    <property type="entry name" value="SPARK"/>
    <property type="match status" value="1"/>
</dbReference>
<dbReference type="PANTHER" id="PTHR47989">
    <property type="entry name" value="OS01G0750732 PROTEIN"/>
    <property type="match status" value="1"/>
</dbReference>
<dbReference type="InterPro" id="IPR008271">
    <property type="entry name" value="Ser/Thr_kinase_AS"/>
</dbReference>
<evidence type="ECO:0000256" key="2">
    <source>
        <dbReference type="ARBA" id="ARBA00022679"/>
    </source>
</evidence>
<evidence type="ECO:0000259" key="10">
    <source>
        <dbReference type="PROSITE" id="PS50011"/>
    </source>
</evidence>
<keyword evidence="8" id="KW-0472">Membrane</keyword>
<keyword evidence="9" id="KW-0732">Signal</keyword>
<dbReference type="Gene3D" id="3.30.200.20">
    <property type="entry name" value="Phosphorylase Kinase, domain 1"/>
    <property type="match status" value="1"/>
</dbReference>
<dbReference type="InterPro" id="IPR011009">
    <property type="entry name" value="Kinase-like_dom_sf"/>
</dbReference>
<dbReference type="PROSITE" id="PS00107">
    <property type="entry name" value="PROTEIN_KINASE_ATP"/>
    <property type="match status" value="1"/>
</dbReference>
<dbReference type="InterPro" id="IPR000719">
    <property type="entry name" value="Prot_kinase_dom"/>
</dbReference>
<evidence type="ECO:0000256" key="9">
    <source>
        <dbReference type="SAM" id="SignalP"/>
    </source>
</evidence>
<evidence type="ECO:0000256" key="4">
    <source>
        <dbReference type="ARBA" id="ARBA00022777"/>
    </source>
</evidence>